<dbReference type="AlphaFoldDB" id="A0AAV0WL55"/>
<name>A0AAV0WL55_9HEMI</name>
<dbReference type="EMBL" id="CARXXK010000002">
    <property type="protein sequence ID" value="CAI6356451.1"/>
    <property type="molecule type" value="Genomic_DNA"/>
</dbReference>
<reference evidence="1 2" key="1">
    <citation type="submission" date="2023-01" db="EMBL/GenBank/DDBJ databases">
        <authorList>
            <person name="Whitehead M."/>
        </authorList>
    </citation>
    <scope>NUCLEOTIDE SEQUENCE [LARGE SCALE GENOMIC DNA]</scope>
</reference>
<organism evidence="1 2">
    <name type="scientific">Macrosiphum euphorbiae</name>
    <name type="common">potato aphid</name>
    <dbReference type="NCBI Taxonomy" id="13131"/>
    <lineage>
        <taxon>Eukaryota</taxon>
        <taxon>Metazoa</taxon>
        <taxon>Ecdysozoa</taxon>
        <taxon>Arthropoda</taxon>
        <taxon>Hexapoda</taxon>
        <taxon>Insecta</taxon>
        <taxon>Pterygota</taxon>
        <taxon>Neoptera</taxon>
        <taxon>Paraneoptera</taxon>
        <taxon>Hemiptera</taxon>
        <taxon>Sternorrhyncha</taxon>
        <taxon>Aphidomorpha</taxon>
        <taxon>Aphidoidea</taxon>
        <taxon>Aphididae</taxon>
        <taxon>Macrosiphini</taxon>
        <taxon>Macrosiphum</taxon>
    </lineage>
</organism>
<evidence type="ECO:0000313" key="1">
    <source>
        <dbReference type="EMBL" id="CAI6356451.1"/>
    </source>
</evidence>
<sequence>MEFKGTTYFLTNCIDELCLHDILEILVIKQNYKVKFIVQQIEIDLYNSHLKSYQINKTKNIILKTILCPGECSLPPVNLHEVPNANIMLRLKEYYSD</sequence>
<proteinExistence type="predicted"/>
<evidence type="ECO:0000313" key="2">
    <source>
        <dbReference type="Proteomes" id="UP001160148"/>
    </source>
</evidence>
<protein>
    <submittedName>
        <fullName evidence="1">Uncharacterized protein</fullName>
    </submittedName>
</protein>
<keyword evidence="2" id="KW-1185">Reference proteome</keyword>
<comment type="caution">
    <text evidence="1">The sequence shown here is derived from an EMBL/GenBank/DDBJ whole genome shotgun (WGS) entry which is preliminary data.</text>
</comment>
<gene>
    <name evidence="1" type="ORF">MEUPH1_LOCUS12182</name>
</gene>
<dbReference type="Proteomes" id="UP001160148">
    <property type="component" value="Unassembled WGS sequence"/>
</dbReference>
<accession>A0AAV0WL55</accession>